<reference evidence="2" key="1">
    <citation type="submission" date="2021-02" db="EMBL/GenBank/DDBJ databases">
        <authorList>
            <person name="Syme A R."/>
            <person name="Syme A R."/>
            <person name="Moolhuijzen P."/>
        </authorList>
    </citation>
    <scope>NUCLEOTIDE SEQUENCE</scope>
    <source>
        <strain evidence="2">W1-1</strain>
    </source>
</reference>
<dbReference type="Proteomes" id="UP000472372">
    <property type="component" value="Chromosome 3"/>
</dbReference>
<feature type="compositionally biased region" description="Acidic residues" evidence="1">
    <location>
        <begin position="190"/>
        <end position="202"/>
    </location>
</feature>
<feature type="region of interest" description="Disordered" evidence="1">
    <location>
        <begin position="189"/>
        <end position="214"/>
    </location>
</feature>
<dbReference type="AlphaFoldDB" id="A0A6S6VYP9"/>
<evidence type="ECO:0000313" key="2">
    <source>
        <dbReference type="EMBL" id="CAE7027060.1"/>
    </source>
</evidence>
<protein>
    <submittedName>
        <fullName evidence="2">Uncharacterized protein</fullName>
    </submittedName>
</protein>
<evidence type="ECO:0000256" key="1">
    <source>
        <dbReference type="SAM" id="MobiDB-lite"/>
    </source>
</evidence>
<gene>
    <name evidence="2" type="ORF">PTTW11_04182</name>
</gene>
<name>A0A6S6VYP9_9PLEO</name>
<organism evidence="2 3">
    <name type="scientific">Pyrenophora teres f. teres</name>
    <dbReference type="NCBI Taxonomy" id="97479"/>
    <lineage>
        <taxon>Eukaryota</taxon>
        <taxon>Fungi</taxon>
        <taxon>Dikarya</taxon>
        <taxon>Ascomycota</taxon>
        <taxon>Pezizomycotina</taxon>
        <taxon>Dothideomycetes</taxon>
        <taxon>Pleosporomycetidae</taxon>
        <taxon>Pleosporales</taxon>
        <taxon>Pleosporineae</taxon>
        <taxon>Pleosporaceae</taxon>
        <taxon>Pyrenophora</taxon>
    </lineage>
</organism>
<feature type="region of interest" description="Disordered" evidence="1">
    <location>
        <begin position="134"/>
        <end position="177"/>
    </location>
</feature>
<accession>A0A6S6VYP9</accession>
<evidence type="ECO:0000313" key="3">
    <source>
        <dbReference type="Proteomes" id="UP000472372"/>
    </source>
</evidence>
<proteinExistence type="predicted"/>
<dbReference type="EMBL" id="HG992979">
    <property type="protein sequence ID" value="CAE7027060.1"/>
    <property type="molecule type" value="Genomic_DNA"/>
</dbReference>
<sequence>MAAFSSSTEGSDFVREMSNMIRKVPLGSTDKAFDSTSTAKDKVIDFLACHHDDLAQAEQFISRVRICEEQAKKCLKKAYLELLRLKSTKDLDQTTENALSIVSKDIEKALQDLSNADLHLHCATGYVKSMEDTINPHHLDNTESEDGQGNKDSMDDAMAGRKRKTTEDESDDARKGKGKAIKLALKLGEQVDEDCDDATDSDQSEHVSAYSDYD</sequence>